<protein>
    <submittedName>
        <fullName evidence="6">TetR/AcrR family transcriptional regulator</fullName>
    </submittedName>
</protein>
<dbReference type="PANTHER" id="PTHR30055:SF234">
    <property type="entry name" value="HTH-TYPE TRANSCRIPTIONAL REGULATOR BETI"/>
    <property type="match status" value="1"/>
</dbReference>
<comment type="caution">
    <text evidence="6">The sequence shown here is derived from an EMBL/GenBank/DDBJ whole genome shotgun (WGS) entry which is preliminary data.</text>
</comment>
<evidence type="ECO:0000256" key="3">
    <source>
        <dbReference type="ARBA" id="ARBA00023163"/>
    </source>
</evidence>
<dbReference type="InterPro" id="IPR050109">
    <property type="entry name" value="HTH-type_TetR-like_transc_reg"/>
</dbReference>
<evidence type="ECO:0000256" key="1">
    <source>
        <dbReference type="ARBA" id="ARBA00023015"/>
    </source>
</evidence>
<organism evidence="6 7">
    <name type="scientific">Actinomadura nitritigenes</name>
    <dbReference type="NCBI Taxonomy" id="134602"/>
    <lineage>
        <taxon>Bacteria</taxon>
        <taxon>Bacillati</taxon>
        <taxon>Actinomycetota</taxon>
        <taxon>Actinomycetes</taxon>
        <taxon>Streptosporangiales</taxon>
        <taxon>Thermomonosporaceae</taxon>
        <taxon>Actinomadura</taxon>
    </lineage>
</organism>
<evidence type="ECO:0000313" key="7">
    <source>
        <dbReference type="Proteomes" id="UP000666915"/>
    </source>
</evidence>
<dbReference type="Proteomes" id="UP000666915">
    <property type="component" value="Unassembled WGS sequence"/>
</dbReference>
<evidence type="ECO:0000256" key="2">
    <source>
        <dbReference type="ARBA" id="ARBA00023125"/>
    </source>
</evidence>
<keyword evidence="2 4" id="KW-0238">DNA-binding</keyword>
<dbReference type="SUPFAM" id="SSF46689">
    <property type="entry name" value="Homeodomain-like"/>
    <property type="match status" value="1"/>
</dbReference>
<sequence>MTSATTRRRADAERNIEAILDAALARLGRDPSASMTEIAKAAGVGRVTLYGHFPSREALVDTLFDRSLADAEAVLGAVDVDAGRADEALAGLVRSSWRVLDRQRTVLTVALRVLGPERVRDRHAPVLARLERLLRRGRDEGVFTAAAPPGWQVTAVYTLMHAAAQEVDEGRLDAADAAETLVSTILGALGGGPAGSGR</sequence>
<reference evidence="6 7" key="1">
    <citation type="submission" date="2021-03" db="EMBL/GenBank/DDBJ databases">
        <authorList>
            <person name="Kanchanasin P."/>
            <person name="Saeng-In P."/>
            <person name="Phongsopitanun W."/>
            <person name="Yuki M."/>
            <person name="Kudo T."/>
            <person name="Ohkuma M."/>
            <person name="Tanasupawat S."/>
        </authorList>
    </citation>
    <scope>NUCLEOTIDE SEQUENCE [LARGE SCALE GENOMIC DNA]</scope>
    <source>
        <strain evidence="6 7">L46</strain>
    </source>
</reference>
<evidence type="ECO:0000259" key="5">
    <source>
        <dbReference type="PROSITE" id="PS50977"/>
    </source>
</evidence>
<dbReference type="InterPro" id="IPR001647">
    <property type="entry name" value="HTH_TetR"/>
</dbReference>
<dbReference type="PANTHER" id="PTHR30055">
    <property type="entry name" value="HTH-TYPE TRANSCRIPTIONAL REGULATOR RUTR"/>
    <property type="match status" value="1"/>
</dbReference>
<proteinExistence type="predicted"/>
<name>A0ABS3R3D8_9ACTN</name>
<dbReference type="InterPro" id="IPR036271">
    <property type="entry name" value="Tet_transcr_reg_TetR-rel_C_sf"/>
</dbReference>
<feature type="DNA-binding region" description="H-T-H motif" evidence="4">
    <location>
        <begin position="34"/>
        <end position="53"/>
    </location>
</feature>
<keyword evidence="1" id="KW-0805">Transcription regulation</keyword>
<accession>A0ABS3R3D8</accession>
<keyword evidence="7" id="KW-1185">Reference proteome</keyword>
<dbReference type="RefSeq" id="WP_208269150.1">
    <property type="nucleotide sequence ID" value="NZ_BAAAGM010000003.1"/>
</dbReference>
<dbReference type="Pfam" id="PF00440">
    <property type="entry name" value="TetR_N"/>
    <property type="match status" value="1"/>
</dbReference>
<dbReference type="PROSITE" id="PS50977">
    <property type="entry name" value="HTH_TETR_2"/>
    <property type="match status" value="1"/>
</dbReference>
<dbReference type="SUPFAM" id="SSF48498">
    <property type="entry name" value="Tetracyclin repressor-like, C-terminal domain"/>
    <property type="match status" value="1"/>
</dbReference>
<dbReference type="InterPro" id="IPR009057">
    <property type="entry name" value="Homeodomain-like_sf"/>
</dbReference>
<dbReference type="EMBL" id="JAGEOK010000016">
    <property type="protein sequence ID" value="MBO2440763.1"/>
    <property type="molecule type" value="Genomic_DNA"/>
</dbReference>
<evidence type="ECO:0000313" key="6">
    <source>
        <dbReference type="EMBL" id="MBO2440763.1"/>
    </source>
</evidence>
<gene>
    <name evidence="6" type="ORF">J4557_24865</name>
</gene>
<evidence type="ECO:0000256" key="4">
    <source>
        <dbReference type="PROSITE-ProRule" id="PRU00335"/>
    </source>
</evidence>
<dbReference type="Gene3D" id="1.10.357.10">
    <property type="entry name" value="Tetracycline Repressor, domain 2"/>
    <property type="match status" value="1"/>
</dbReference>
<keyword evidence="3" id="KW-0804">Transcription</keyword>
<feature type="domain" description="HTH tetR-type" evidence="5">
    <location>
        <begin position="13"/>
        <end position="71"/>
    </location>
</feature>